<feature type="compositionally biased region" description="Basic and acidic residues" evidence="8">
    <location>
        <begin position="457"/>
        <end position="467"/>
    </location>
</feature>
<feature type="region of interest" description="Disordered" evidence="8">
    <location>
        <begin position="959"/>
        <end position="989"/>
    </location>
</feature>
<accession>A0A1W4X456</accession>
<comment type="subcellular location">
    <subcellularLocation>
        <location evidence="1">Endoplasmic reticulum membrane</location>
    </subcellularLocation>
</comment>
<dbReference type="GO" id="GO:0045202">
    <property type="term" value="C:synapse"/>
    <property type="evidence" value="ECO:0007669"/>
    <property type="project" value="GOC"/>
</dbReference>
<dbReference type="OrthoDB" id="10070774at2759"/>
<proteinExistence type="inferred from homology"/>
<keyword evidence="4" id="KW-0256">Endoplasmic reticulum</keyword>
<evidence type="ECO:0000256" key="9">
    <source>
        <dbReference type="SAM" id="Phobius"/>
    </source>
</evidence>
<evidence type="ECO:0000259" key="10">
    <source>
        <dbReference type="Pfam" id="PF15361"/>
    </source>
</evidence>
<feature type="compositionally biased region" description="Basic and acidic residues" evidence="8">
    <location>
        <begin position="475"/>
        <end position="487"/>
    </location>
</feature>
<sequence>MSETDLGPRKTLFVIVIVVGCFAVLWPKVFYPMLVGPTHKTHDYDRGCCDVFSDTDVNTIKIISELCSIIAQQSDGKKKLTNQEIASNCRNAILSKCGIDISPILNENVYLDGKVKGVLEKIRSLNGSLCLKYQFNVSPWVLGVPHKTTTNFTIYNVRQERPTHLRPEMLHPALRERGRAIPASSAPRKSPPPKIVEGRPRPIPGMRPPMGGAGHVVPPPQKGTSISIIMPIYTVGIVVFFAYTLIKVIFKKKPEGPGFGLYPSVEPDRLFRKQVFESNKNQLKSKYGRDLSGKLGCEDRDANDDELDLLRRRLRETELAMERIMAQMAQVPLGSQNHTSNGSVPGTKQDQTSVKVLGMETTASCEGGQKWSRPNSPIISPTPPPPVEEPDPPQEIYLEGALPAQSQLLVSDSKTETQPNTDASDDPAVVLASKMTLSVISLDSLPETENGSSSSSGKDREEYEFVSKSDLSSTQHEDERESQKIPLNLKEEFSRDLLQAENISEGEISNDEVDIEIDDEIDYHKEEDVREIAPDDSVTQTIQEKINNANQNIQNIEKFESKVPIFTDKEKHVDVLNDDIQNANESKVGEEVKVVTPILHEESHNDTEKLPASIEEKSTPEVLNREEKHSQELSIQEKIGEENNKTLNFDLQEILKVEEVRDAIDLNLNGPNEKQKLINFDLQGDFNVDKPVEVQVQGYLNLDKPFEVKALQEHEAFGVEDNTIAVKLPQNESSTTFEVTAANNEQQIKNKEDKTLENRTKETEAELTQMATEIIDEITNAAKATFELNNSPSRAVVEVQPILDDDEIFSKYVARVGSDKPIIETSSKKPTTLLLESEISETIQDVSSLNNESDQASEKGSRSLKLSPQGEIIEENYFTLEGSPLSAEEGKSDDMLVVEEVVELSDEEYERLERELEEREREREGKIETSTGVASLISKQEGETDLKLKGKITSVESAKDLTSDITEEDKSGTKENVTDLDEDNDDDLNDFDFNKELERIKREMSAFGITVDENDESNEAEKDVKNRDQPQV</sequence>
<feature type="region of interest" description="Disordered" evidence="8">
    <location>
        <begin position="845"/>
        <end position="865"/>
    </location>
</feature>
<dbReference type="GO" id="GO:0043005">
    <property type="term" value="C:neuron projection"/>
    <property type="evidence" value="ECO:0007669"/>
    <property type="project" value="TreeGrafter"/>
</dbReference>
<organism evidence="11 12">
    <name type="scientific">Agrilus planipennis</name>
    <name type="common">Emerald ash borer</name>
    <name type="synonym">Agrilus marcopoli</name>
    <dbReference type="NCBI Taxonomy" id="224129"/>
    <lineage>
        <taxon>Eukaryota</taxon>
        <taxon>Metazoa</taxon>
        <taxon>Ecdysozoa</taxon>
        <taxon>Arthropoda</taxon>
        <taxon>Hexapoda</taxon>
        <taxon>Insecta</taxon>
        <taxon>Pterygota</taxon>
        <taxon>Neoptera</taxon>
        <taxon>Endopterygota</taxon>
        <taxon>Coleoptera</taxon>
        <taxon>Polyphaga</taxon>
        <taxon>Elateriformia</taxon>
        <taxon>Buprestoidea</taxon>
        <taxon>Buprestidae</taxon>
        <taxon>Agrilinae</taxon>
        <taxon>Agrilus</taxon>
    </lineage>
</organism>
<keyword evidence="11" id="KW-1185">Reference proteome</keyword>
<evidence type="ECO:0000256" key="6">
    <source>
        <dbReference type="ARBA" id="ARBA00023136"/>
    </source>
</evidence>
<dbReference type="InParanoid" id="A0A1W4X456"/>
<evidence type="ECO:0000313" key="12">
    <source>
        <dbReference type="RefSeq" id="XP_018327158.1"/>
    </source>
</evidence>
<dbReference type="Proteomes" id="UP000192223">
    <property type="component" value="Unplaced"/>
</dbReference>
<evidence type="ECO:0000256" key="7">
    <source>
        <dbReference type="SAM" id="Coils"/>
    </source>
</evidence>
<reference evidence="12" key="1">
    <citation type="submission" date="2025-08" db="UniProtKB">
        <authorList>
            <consortium name="RefSeq"/>
        </authorList>
    </citation>
    <scope>IDENTIFICATION</scope>
    <source>
        <tissue evidence="12">Entire body</tissue>
    </source>
</reference>
<dbReference type="GO" id="GO:0007271">
    <property type="term" value="P:synaptic transmission, cholinergic"/>
    <property type="evidence" value="ECO:0007669"/>
    <property type="project" value="TreeGrafter"/>
</dbReference>
<feature type="transmembrane region" description="Helical" evidence="9">
    <location>
        <begin position="12"/>
        <end position="31"/>
    </location>
</feature>
<feature type="compositionally biased region" description="Basic and acidic residues" evidence="8">
    <location>
        <begin position="1019"/>
        <end position="1032"/>
    </location>
</feature>
<name>A0A1W4X456_AGRPL</name>
<dbReference type="PANTHER" id="PTHR21723">
    <property type="entry name" value="RESISTANCE TO INHIBITORS OF CHOLINESTERASE PROTEIN 3 RIC3"/>
    <property type="match status" value="1"/>
</dbReference>
<evidence type="ECO:0000256" key="4">
    <source>
        <dbReference type="ARBA" id="ARBA00022824"/>
    </source>
</evidence>
<dbReference type="STRING" id="224129.A0A1W4X456"/>
<feature type="coiled-coil region" evidence="7">
    <location>
        <begin position="895"/>
        <end position="929"/>
    </location>
</feature>
<evidence type="ECO:0000256" key="5">
    <source>
        <dbReference type="ARBA" id="ARBA00022989"/>
    </source>
</evidence>
<feature type="compositionally biased region" description="Acidic residues" evidence="8">
    <location>
        <begin position="978"/>
        <end position="989"/>
    </location>
</feature>
<feature type="compositionally biased region" description="Polar residues" evidence="8">
    <location>
        <begin position="333"/>
        <end position="351"/>
    </location>
</feature>
<keyword evidence="3 9" id="KW-0812">Transmembrane</keyword>
<keyword evidence="7" id="KW-0175">Coiled coil</keyword>
<dbReference type="PANTHER" id="PTHR21723:SF3">
    <property type="entry name" value="PROTEIN RIC-3"/>
    <property type="match status" value="1"/>
</dbReference>
<evidence type="ECO:0000313" key="11">
    <source>
        <dbReference type="Proteomes" id="UP000192223"/>
    </source>
</evidence>
<dbReference type="GeneID" id="108738292"/>
<evidence type="ECO:0000256" key="3">
    <source>
        <dbReference type="ARBA" id="ARBA00022692"/>
    </source>
</evidence>
<dbReference type="AlphaFoldDB" id="A0A1W4X456"/>
<dbReference type="RefSeq" id="XP_018327158.1">
    <property type="nucleotide sequence ID" value="XM_018471656.1"/>
</dbReference>
<feature type="region of interest" description="Disordered" evidence="8">
    <location>
        <begin position="442"/>
        <end position="487"/>
    </location>
</feature>
<evidence type="ECO:0000256" key="8">
    <source>
        <dbReference type="SAM" id="MobiDB-lite"/>
    </source>
</evidence>
<dbReference type="GO" id="GO:0043025">
    <property type="term" value="C:neuronal cell body"/>
    <property type="evidence" value="ECO:0007669"/>
    <property type="project" value="TreeGrafter"/>
</dbReference>
<feature type="compositionally biased region" description="Polar residues" evidence="8">
    <location>
        <begin position="442"/>
        <end position="456"/>
    </location>
</feature>
<gene>
    <name evidence="12" type="primary">LOC108738292</name>
</gene>
<dbReference type="GO" id="GO:0005789">
    <property type="term" value="C:endoplasmic reticulum membrane"/>
    <property type="evidence" value="ECO:0007669"/>
    <property type="project" value="UniProtKB-SubCell"/>
</dbReference>
<dbReference type="KEGG" id="apln:108738292"/>
<keyword evidence="6 9" id="KW-0472">Membrane</keyword>
<feature type="region of interest" description="Disordered" evidence="8">
    <location>
        <begin position="1010"/>
        <end position="1032"/>
    </location>
</feature>
<dbReference type="InterPro" id="IPR026160">
    <property type="entry name" value="Ric3"/>
</dbReference>
<keyword evidence="5 9" id="KW-1133">Transmembrane helix</keyword>
<feature type="region of interest" description="Disordered" evidence="8">
    <location>
        <begin position="179"/>
        <end position="202"/>
    </location>
</feature>
<dbReference type="Pfam" id="PF15361">
    <property type="entry name" value="RIC3"/>
    <property type="match status" value="1"/>
</dbReference>
<evidence type="ECO:0000256" key="1">
    <source>
        <dbReference type="ARBA" id="ARBA00004586"/>
    </source>
</evidence>
<evidence type="ECO:0000256" key="2">
    <source>
        <dbReference type="ARBA" id="ARBA00008538"/>
    </source>
</evidence>
<dbReference type="CTD" id="37384"/>
<comment type="similarity">
    <text evidence="2">Belongs to the ric-3 family.</text>
</comment>
<dbReference type="InterPro" id="IPR032763">
    <property type="entry name" value="RIC3_N"/>
</dbReference>
<protein>
    <submittedName>
        <fullName evidence="12">Spindle pole body component 110 isoform X1</fullName>
    </submittedName>
</protein>
<feature type="compositionally biased region" description="Basic and acidic residues" evidence="8">
    <location>
        <begin position="959"/>
        <end position="977"/>
    </location>
</feature>
<feature type="region of interest" description="Disordered" evidence="8">
    <location>
        <begin position="363"/>
        <end position="394"/>
    </location>
</feature>
<feature type="compositionally biased region" description="Polar residues" evidence="8">
    <location>
        <begin position="845"/>
        <end position="854"/>
    </location>
</feature>
<feature type="region of interest" description="Disordered" evidence="8">
    <location>
        <begin position="330"/>
        <end position="351"/>
    </location>
</feature>
<dbReference type="GO" id="GO:0034394">
    <property type="term" value="P:protein localization to cell surface"/>
    <property type="evidence" value="ECO:0007669"/>
    <property type="project" value="TreeGrafter"/>
</dbReference>
<feature type="domain" description="Resistance to inhibitors of cholinesterase protein 3 N-terminal" evidence="10">
    <location>
        <begin position="166"/>
        <end position="325"/>
    </location>
</feature>